<gene>
    <name evidence="3" type="ORF">SAMN02745164_00482</name>
</gene>
<name>A0A1M4TR34_MARH1</name>
<evidence type="ECO:0000259" key="2">
    <source>
        <dbReference type="PROSITE" id="PS50943"/>
    </source>
</evidence>
<accession>A0A1M4TR34</accession>
<dbReference type="RefSeq" id="WP_072863083.1">
    <property type="nucleotide sequence ID" value="NZ_FQUI01000005.1"/>
</dbReference>
<dbReference type="InterPro" id="IPR010982">
    <property type="entry name" value="Lambda_DNA-bd_dom_sf"/>
</dbReference>
<evidence type="ECO:0000256" key="1">
    <source>
        <dbReference type="ARBA" id="ARBA00023125"/>
    </source>
</evidence>
<dbReference type="Pfam" id="PF01381">
    <property type="entry name" value="HTH_3"/>
    <property type="match status" value="1"/>
</dbReference>
<dbReference type="PANTHER" id="PTHR46558">
    <property type="entry name" value="TRACRIPTIONAL REGULATORY PROTEIN-RELATED-RELATED"/>
    <property type="match status" value="1"/>
</dbReference>
<dbReference type="AlphaFoldDB" id="A0A1M4TR34"/>
<dbReference type="InterPro" id="IPR001387">
    <property type="entry name" value="Cro/C1-type_HTH"/>
</dbReference>
<dbReference type="Gene3D" id="1.10.260.40">
    <property type="entry name" value="lambda repressor-like DNA-binding domains"/>
    <property type="match status" value="1"/>
</dbReference>
<evidence type="ECO:0000313" key="3">
    <source>
        <dbReference type="EMBL" id="SHE46970.1"/>
    </source>
</evidence>
<keyword evidence="4" id="KW-1185">Reference proteome</keyword>
<dbReference type="GO" id="GO:0003677">
    <property type="term" value="F:DNA binding"/>
    <property type="evidence" value="ECO:0007669"/>
    <property type="project" value="UniProtKB-KW"/>
</dbReference>
<feature type="domain" description="HTH cro/C1-type" evidence="2">
    <location>
        <begin position="4"/>
        <end position="58"/>
    </location>
</feature>
<dbReference type="STRING" id="1122195.SAMN02745164_00482"/>
<protein>
    <submittedName>
        <fullName evidence="3">DNA-binding transcriptional regulator, XRE-family HTH domain</fullName>
    </submittedName>
</protein>
<dbReference type="PANTHER" id="PTHR46558:SF4">
    <property type="entry name" value="DNA-BIDING PHAGE PROTEIN"/>
    <property type="match status" value="1"/>
</dbReference>
<comment type="caution">
    <text evidence="3">The sequence shown here is derived from an EMBL/GenBank/DDBJ whole genome shotgun (WGS) entry which is preliminary data.</text>
</comment>
<dbReference type="OrthoDB" id="48643at2"/>
<evidence type="ECO:0000313" key="4">
    <source>
        <dbReference type="Proteomes" id="UP000184334"/>
    </source>
</evidence>
<dbReference type="EMBL" id="FQUI01000005">
    <property type="protein sequence ID" value="SHE46970.1"/>
    <property type="molecule type" value="Genomic_DNA"/>
</dbReference>
<dbReference type="SMART" id="SM00530">
    <property type="entry name" value="HTH_XRE"/>
    <property type="match status" value="1"/>
</dbReference>
<dbReference type="SUPFAM" id="SSF47413">
    <property type="entry name" value="lambda repressor-like DNA-binding domains"/>
    <property type="match status" value="1"/>
</dbReference>
<reference evidence="3" key="1">
    <citation type="submission" date="2016-11" db="EMBL/GenBank/DDBJ databases">
        <authorList>
            <person name="Varghese N."/>
            <person name="Submissions S."/>
        </authorList>
    </citation>
    <scope>NUCLEOTIDE SEQUENCE [LARGE SCALE GENOMIC DNA]</scope>
    <source>
        <strain evidence="3">DSM 16785</strain>
    </source>
</reference>
<dbReference type="Proteomes" id="UP000184334">
    <property type="component" value="Unassembled WGS sequence"/>
</dbReference>
<proteinExistence type="predicted"/>
<dbReference type="PROSITE" id="PS50943">
    <property type="entry name" value="HTH_CROC1"/>
    <property type="match status" value="1"/>
</dbReference>
<sequence>MKKIKFYRLKKGLTQKKLAKLLNVQQNTVAMWETGRSKPPLDKALKIAKALGTTVEELFDFNDKPLARR</sequence>
<keyword evidence="1 3" id="KW-0238">DNA-binding</keyword>
<dbReference type="CDD" id="cd00093">
    <property type="entry name" value="HTH_XRE"/>
    <property type="match status" value="1"/>
</dbReference>
<organism evidence="3 4">
    <name type="scientific">Marinitoga hydrogenitolerans (strain DSM 16785 / JCM 12826 / AT1271)</name>
    <dbReference type="NCBI Taxonomy" id="1122195"/>
    <lineage>
        <taxon>Bacteria</taxon>
        <taxon>Thermotogati</taxon>
        <taxon>Thermotogota</taxon>
        <taxon>Thermotogae</taxon>
        <taxon>Petrotogales</taxon>
        <taxon>Petrotogaceae</taxon>
        <taxon>Marinitoga</taxon>
    </lineage>
</organism>